<organism evidence="1 2">
    <name type="scientific">Ralstonia mojiangensis</name>
    <dbReference type="NCBI Taxonomy" id="2953895"/>
    <lineage>
        <taxon>Bacteria</taxon>
        <taxon>Pseudomonadati</taxon>
        <taxon>Pseudomonadota</taxon>
        <taxon>Betaproteobacteria</taxon>
        <taxon>Burkholderiales</taxon>
        <taxon>Burkholderiaceae</taxon>
        <taxon>Ralstonia</taxon>
    </lineage>
</organism>
<reference evidence="1" key="1">
    <citation type="journal article" date="2023" name="Front. Microbiol.">
        <title>Ralstonia chuxiongensis sp. nov., Ralstonia mojiangensis sp. nov., and Ralstonia soli sp. nov., isolated from tobacco fields, are three novel species in the family Burkholderiaceae.</title>
        <authorList>
            <person name="Lu C.H."/>
            <person name="Zhang Y.Y."/>
            <person name="Jiang N."/>
            <person name="Chen W."/>
            <person name="Shao X."/>
            <person name="Zhao Z.M."/>
            <person name="Lu W.L."/>
            <person name="Hu X."/>
            <person name="Xi Y.X."/>
            <person name="Zou S.Y."/>
            <person name="Wei Q.J."/>
            <person name="Lin Z.L."/>
            <person name="Gong L."/>
            <person name="Gai X.T."/>
            <person name="Zhang L.Q."/>
            <person name="Li J.Y."/>
            <person name="Jin Y."/>
            <person name="Xia Z.Y."/>
        </authorList>
    </citation>
    <scope>NUCLEOTIDE SEQUENCE</scope>
    <source>
        <strain evidence="1">22TCCZM01-4</strain>
    </source>
</reference>
<reference evidence="1" key="2">
    <citation type="submission" date="2023-02" db="EMBL/GenBank/DDBJ databases">
        <authorList>
            <person name="Lu C.-H."/>
        </authorList>
    </citation>
    <scope>NUCLEOTIDE SEQUENCE</scope>
    <source>
        <strain evidence="1">22TCCZM01-4</strain>
    </source>
</reference>
<name>A0AAE3I4U1_9RALS</name>
<accession>A0AAE3I4U1</accession>
<dbReference type="Proteomes" id="UP001164374">
    <property type="component" value="Unassembled WGS sequence"/>
</dbReference>
<sequence>MNRSRLQIAKSDIVKYFNELPSPVLKLRQIQSILAEQRAFWRLAQNTSASDFIAFLKQHAKLRKLEFPFPQRAETLYVWGEPPFSIVLLGLRKQAYFSHYTAMRMLGLTEQTPTTVYLTEERAKAVAQTSVKLTQLDIEQAFARPPRVSQNFVTFEGRKIYLLNGAYTNGLGVLTERITDDGGQEVDARLTNLERTLIDATVRPVYAGGVYEVAKAFALASDRLSVNKLITMLRKLGFAYPYHQAIGYYLERAGYRAAQLDLVRRLPIEQDFYLAHDMGRMHYVANWRLFVPEGF</sequence>
<dbReference type="RefSeq" id="WP_260800124.1">
    <property type="nucleotide sequence ID" value="NZ_JAOCQJ010000004.1"/>
</dbReference>
<evidence type="ECO:0008006" key="3">
    <source>
        <dbReference type="Google" id="ProtNLM"/>
    </source>
</evidence>
<evidence type="ECO:0000313" key="2">
    <source>
        <dbReference type="Proteomes" id="UP001164374"/>
    </source>
</evidence>
<gene>
    <name evidence="1" type="ORF">N5I87_15485</name>
</gene>
<evidence type="ECO:0000313" key="1">
    <source>
        <dbReference type="EMBL" id="MCT7317410.1"/>
    </source>
</evidence>
<comment type="caution">
    <text evidence="1">The sequence shown here is derived from an EMBL/GenBank/DDBJ whole genome shotgun (WGS) entry which is preliminary data.</text>
</comment>
<dbReference type="EMBL" id="JAOCQJ010000004">
    <property type="protein sequence ID" value="MCT7317410.1"/>
    <property type="molecule type" value="Genomic_DNA"/>
</dbReference>
<proteinExistence type="predicted"/>
<dbReference type="AlphaFoldDB" id="A0AAE3I4U1"/>
<protein>
    <recommendedName>
        <fullName evidence="3">AbiEi antitoxin C-terminal domain-containing protein</fullName>
    </recommendedName>
</protein>